<comment type="caution">
    <text evidence="1">The sequence shown here is derived from an EMBL/GenBank/DDBJ whole genome shotgun (WGS) entry which is preliminary data.</text>
</comment>
<evidence type="ECO:0000313" key="2">
    <source>
        <dbReference type="Proteomes" id="UP001597262"/>
    </source>
</evidence>
<dbReference type="RefSeq" id="WP_379321135.1">
    <property type="nucleotide sequence ID" value="NZ_JBHTLM010000019.1"/>
</dbReference>
<dbReference type="EMBL" id="JBHTLM010000019">
    <property type="protein sequence ID" value="MFD1178695.1"/>
    <property type="molecule type" value="Genomic_DNA"/>
</dbReference>
<reference evidence="2" key="1">
    <citation type="journal article" date="2019" name="Int. J. Syst. Evol. Microbiol.">
        <title>The Global Catalogue of Microorganisms (GCM) 10K type strain sequencing project: providing services to taxonomists for standard genome sequencing and annotation.</title>
        <authorList>
            <consortium name="The Broad Institute Genomics Platform"/>
            <consortium name="The Broad Institute Genome Sequencing Center for Infectious Disease"/>
            <person name="Wu L."/>
            <person name="Ma J."/>
        </authorList>
    </citation>
    <scope>NUCLEOTIDE SEQUENCE [LARGE SCALE GENOMIC DNA]</scope>
    <source>
        <strain evidence="2">CCUG 59189</strain>
    </source>
</reference>
<dbReference type="Proteomes" id="UP001597262">
    <property type="component" value="Unassembled WGS sequence"/>
</dbReference>
<sequence>MLETERYAEAVELLKFLLQCQGEDPRHYEEWQSLLDWLTDSFPMLQNEYAGEGEDFDPETEEKMARQHLEAKLAEDQNYAEKLLKAVMEKPLSEQTLLALDQLAYLDRPEVDDALIEWIHKKLLHPLLQYRVLQTLRRRGSSGLLSFIRGGEKVEIEIEAVPLKPEDFPYAVQAVLERVGNQTEIHDPTLFYFAQEMWSQFVMAIYGTMDYRSMLTDDDSVIDIWAASLHQTVAESLTGGGKPEEEIRFMYGITDDLRLRYEQACRSMRQFVTAGIRG</sequence>
<keyword evidence="2" id="KW-1185">Reference proteome</keyword>
<name>A0ABW3S2L0_9BACL</name>
<gene>
    <name evidence="1" type="ORF">ACFQ3W_20675</name>
</gene>
<evidence type="ECO:0000313" key="1">
    <source>
        <dbReference type="EMBL" id="MFD1178695.1"/>
    </source>
</evidence>
<accession>A0ABW3S2L0</accession>
<organism evidence="1 2">
    <name type="scientific">Paenibacillus puldeungensis</name>
    <dbReference type="NCBI Taxonomy" id="696536"/>
    <lineage>
        <taxon>Bacteria</taxon>
        <taxon>Bacillati</taxon>
        <taxon>Bacillota</taxon>
        <taxon>Bacilli</taxon>
        <taxon>Bacillales</taxon>
        <taxon>Paenibacillaceae</taxon>
        <taxon>Paenibacillus</taxon>
    </lineage>
</organism>
<proteinExistence type="predicted"/>
<protein>
    <submittedName>
        <fullName evidence="1">Uncharacterized protein</fullName>
    </submittedName>
</protein>